<feature type="non-terminal residue" evidence="1">
    <location>
        <position position="1"/>
    </location>
</feature>
<keyword evidence="2" id="KW-1185">Reference proteome</keyword>
<sequence length="382" mass="43445">KMNIKLHYDYSWLTDPDRTGFTHTSNLSVGDTKFITFIRSQNKSKTDSTDIINTFTTTFEDNISVFVNDLRKTETDKYLTESECDTKYALNSNVITEEQLIKKCAIDCGPFTEGADISIHYLKIINNAIKLEYVVGNHAERNEIRILFYDTAANPHNIVILLYQRTIYFDNFQYSAYYEEILDLSSGRPLTYSVPMAEYNWTTTQELLDARQIYSRQIMVPAYLAKFKAAIYGTQSNTTITHYSPIESSMNSVNDFVIGSPVYMTGKVYKHVGDEWKPSTADDTTDCICSVKTSGTWKEYVGICVRIDDKNKCITFASHGDYLVKVNDSSCYGIGDEVFIDNEDNKLKVLSGETAITSKIKRMTVGIITSIIDERTLAVFKE</sequence>
<dbReference type="EMBL" id="JAPFFF010000064">
    <property type="protein sequence ID" value="KAK8836695.1"/>
    <property type="molecule type" value="Genomic_DNA"/>
</dbReference>
<evidence type="ECO:0000313" key="1">
    <source>
        <dbReference type="EMBL" id="KAK8836695.1"/>
    </source>
</evidence>
<proteinExistence type="predicted"/>
<dbReference type="Proteomes" id="UP001470230">
    <property type="component" value="Unassembled WGS sequence"/>
</dbReference>
<organism evidence="1 2">
    <name type="scientific">Tritrichomonas musculus</name>
    <dbReference type="NCBI Taxonomy" id="1915356"/>
    <lineage>
        <taxon>Eukaryota</taxon>
        <taxon>Metamonada</taxon>
        <taxon>Parabasalia</taxon>
        <taxon>Tritrichomonadida</taxon>
        <taxon>Tritrichomonadidae</taxon>
        <taxon>Tritrichomonas</taxon>
    </lineage>
</organism>
<gene>
    <name evidence="1" type="ORF">M9Y10_037632</name>
</gene>
<evidence type="ECO:0000313" key="2">
    <source>
        <dbReference type="Proteomes" id="UP001470230"/>
    </source>
</evidence>
<accession>A0ABR2GS26</accession>
<name>A0ABR2GS26_9EUKA</name>
<reference evidence="1 2" key="1">
    <citation type="submission" date="2024-04" db="EMBL/GenBank/DDBJ databases">
        <title>Tritrichomonas musculus Genome.</title>
        <authorList>
            <person name="Alves-Ferreira E."/>
            <person name="Grigg M."/>
            <person name="Lorenzi H."/>
            <person name="Galac M."/>
        </authorList>
    </citation>
    <scope>NUCLEOTIDE SEQUENCE [LARGE SCALE GENOMIC DNA]</scope>
    <source>
        <strain evidence="1 2">EAF2021</strain>
    </source>
</reference>
<protein>
    <submittedName>
        <fullName evidence="1">Uncharacterized protein</fullName>
    </submittedName>
</protein>
<comment type="caution">
    <text evidence="1">The sequence shown here is derived from an EMBL/GenBank/DDBJ whole genome shotgun (WGS) entry which is preliminary data.</text>
</comment>